<dbReference type="Proteomes" id="UP001519325">
    <property type="component" value="Unassembled WGS sequence"/>
</dbReference>
<feature type="coiled-coil region" evidence="2">
    <location>
        <begin position="55"/>
        <end position="82"/>
    </location>
</feature>
<keyword evidence="1" id="KW-0597">Phosphoprotein</keyword>
<evidence type="ECO:0000256" key="1">
    <source>
        <dbReference type="PROSITE-ProRule" id="PRU00169"/>
    </source>
</evidence>
<evidence type="ECO:0000259" key="4">
    <source>
        <dbReference type="PROSITE" id="PS50110"/>
    </source>
</evidence>
<evidence type="ECO:0000256" key="2">
    <source>
        <dbReference type="SAM" id="Coils"/>
    </source>
</evidence>
<name>A0ABS4QFF1_9NOCA</name>
<proteinExistence type="predicted"/>
<dbReference type="EMBL" id="JAGGMR010000001">
    <property type="protein sequence ID" value="MBP2189818.1"/>
    <property type="molecule type" value="Genomic_DNA"/>
</dbReference>
<keyword evidence="2" id="KW-0175">Coiled coil</keyword>
<dbReference type="RefSeq" id="WP_209889053.1">
    <property type="nucleotide sequence ID" value="NZ_JAGGMR010000001.1"/>
</dbReference>
<reference evidence="5 6" key="1">
    <citation type="submission" date="2021-03" db="EMBL/GenBank/DDBJ databases">
        <title>Sequencing the genomes of 1000 actinobacteria strains.</title>
        <authorList>
            <person name="Klenk H.-P."/>
        </authorList>
    </citation>
    <scope>NUCLEOTIDE SEQUENCE [LARGE SCALE GENOMIC DNA]</scope>
    <source>
        <strain evidence="5 6">DSM 45516</strain>
    </source>
</reference>
<feature type="modified residue" description="4-aspartylphosphate" evidence="1">
    <location>
        <position position="183"/>
    </location>
</feature>
<dbReference type="Gene3D" id="3.40.50.2300">
    <property type="match status" value="1"/>
</dbReference>
<comment type="caution">
    <text evidence="5">The sequence shown here is derived from an EMBL/GenBank/DDBJ whole genome shotgun (WGS) entry which is preliminary data.</text>
</comment>
<dbReference type="Pfam" id="PF00072">
    <property type="entry name" value="Response_reg"/>
    <property type="match status" value="1"/>
</dbReference>
<dbReference type="CDD" id="cd00156">
    <property type="entry name" value="REC"/>
    <property type="match status" value="1"/>
</dbReference>
<dbReference type="SUPFAM" id="SSF52172">
    <property type="entry name" value="CheY-like"/>
    <property type="match status" value="1"/>
</dbReference>
<feature type="region of interest" description="Disordered" evidence="3">
    <location>
        <begin position="90"/>
        <end position="120"/>
    </location>
</feature>
<feature type="domain" description="Response regulatory" evidence="4">
    <location>
        <begin position="134"/>
        <end position="252"/>
    </location>
</feature>
<protein>
    <submittedName>
        <fullName evidence="5">CheY-like chemotaxis protein</fullName>
    </submittedName>
</protein>
<accession>A0ABS4QFF1</accession>
<keyword evidence="6" id="KW-1185">Reference proteome</keyword>
<gene>
    <name evidence="5" type="ORF">BJ987_002719</name>
</gene>
<evidence type="ECO:0000256" key="3">
    <source>
        <dbReference type="SAM" id="MobiDB-lite"/>
    </source>
</evidence>
<organism evidence="5 6">
    <name type="scientific">Nocardia goodfellowii</name>
    <dbReference type="NCBI Taxonomy" id="882446"/>
    <lineage>
        <taxon>Bacteria</taxon>
        <taxon>Bacillati</taxon>
        <taxon>Actinomycetota</taxon>
        <taxon>Actinomycetes</taxon>
        <taxon>Mycobacteriales</taxon>
        <taxon>Nocardiaceae</taxon>
        <taxon>Nocardia</taxon>
    </lineage>
</organism>
<dbReference type="SMART" id="SM00448">
    <property type="entry name" value="REC"/>
    <property type="match status" value="1"/>
</dbReference>
<dbReference type="PROSITE" id="PS50110">
    <property type="entry name" value="RESPONSE_REGULATORY"/>
    <property type="match status" value="1"/>
</dbReference>
<dbReference type="InterPro" id="IPR001789">
    <property type="entry name" value="Sig_transdc_resp-reg_receiver"/>
</dbReference>
<evidence type="ECO:0000313" key="6">
    <source>
        <dbReference type="Proteomes" id="UP001519325"/>
    </source>
</evidence>
<sequence>MQEIIDSIAALSWPVLALVTLVVFKRPLTRVIASAERRQFTLRVGGQELDMQQLSEQQDDLIADLQAQLVQLRAEMVQLNGRSVPVRELEPARTTENPVPGGPTFGGPPPWMEPAGEVPAPDAGAVATRRALAAVLWVDDNPANNALILDRLERSGIRVDSARTTQEGLHLLDRNHYGAVLSDIGRKDDGRQAGLHLIEEVRRRGITLPVVIFTSRDAAARFREPALTAGANFVTSSAIELMEELTTLGLLRND</sequence>
<evidence type="ECO:0000313" key="5">
    <source>
        <dbReference type="EMBL" id="MBP2189818.1"/>
    </source>
</evidence>
<dbReference type="InterPro" id="IPR011006">
    <property type="entry name" value="CheY-like_superfamily"/>
</dbReference>